<evidence type="ECO:0000313" key="2">
    <source>
        <dbReference type="RefSeq" id="XP_073784423.1"/>
    </source>
</evidence>
<protein>
    <submittedName>
        <fullName evidence="2">Transforming growth factor-beta receptor-associated protein 1 isoform X1</fullName>
    </submittedName>
</protein>
<dbReference type="Proteomes" id="UP000000437">
    <property type="component" value="Chromosome 17"/>
</dbReference>
<keyword evidence="1" id="KW-1185">Reference proteome</keyword>
<evidence type="ECO:0000313" key="1">
    <source>
        <dbReference type="Proteomes" id="UP000000437"/>
    </source>
</evidence>
<name>A0AC58HR03_DANRE</name>
<dbReference type="RefSeq" id="XP_073784423.1">
    <property type="nucleotide sequence ID" value="XM_073928322.1"/>
</dbReference>
<proteinExistence type="predicted"/>
<organism evidence="1 2">
    <name type="scientific">Danio rerio</name>
    <name type="common">Zebrafish</name>
    <name type="synonym">Brachydanio rerio</name>
    <dbReference type="NCBI Taxonomy" id="7955"/>
    <lineage>
        <taxon>Eukaryota</taxon>
        <taxon>Metazoa</taxon>
        <taxon>Chordata</taxon>
        <taxon>Craniata</taxon>
        <taxon>Vertebrata</taxon>
        <taxon>Euteleostomi</taxon>
        <taxon>Actinopterygii</taxon>
        <taxon>Neopterygii</taxon>
        <taxon>Teleostei</taxon>
        <taxon>Ostariophysi</taxon>
        <taxon>Cypriniformes</taxon>
        <taxon>Danionidae</taxon>
        <taxon>Danioninae</taxon>
        <taxon>Danio</taxon>
    </lineage>
</organism>
<gene>
    <name evidence="2" type="primary">si:ch211-266g18.9</name>
</gene>
<reference evidence="2" key="1">
    <citation type="submission" date="2025-08" db="UniProtKB">
        <authorList>
            <consortium name="RefSeq"/>
        </authorList>
    </citation>
    <scope>IDENTIFICATION</scope>
    <source>
        <strain evidence="2">Tuebingen</strain>
        <tissue evidence="2">Fibroblasts and whole tissue</tissue>
    </source>
</reference>
<sequence>MQVFTPALVFQRTPSGKGRDKFSIQCLECFGKNLYIGTKEGAVEYLTVNNPSSQQSLTVREVGKRQMGRSGAIIKLTAIPVLNHLLVLWDGSITVLNMFSLEALPALKKIPNVLLFAVSESGIQRDSAELIVASSRRKTVSVYKVHVDRWECVKQVVLPQEPVLLAALGTCLCVATCDRYFLHDHQSQNTTDLFLHNLGKQNIIANKCGKGEFVLNGPGCLGMFVMKNGTSQHPPVQLPDGVMDAAVHFPYVLALQNQSVHIYSILDQQLKQTVPVHNARSLVPTEESVFIVTDKEIQRLSPVPLEDQIHELVNRQRVEEALTLLERLQHLLPRDSYKDLHKNLICTSGMIKFYREAFVEAKELFIKGDLDPREIISLYPAMPVLSEDFTPQTTAVSNAKDLWTLSRNDWPTFQQYLSFLDDFLREVKPTAQGQTCLQDIDSALFKLYLEQGENEKLDQLVSTQNNCNLQMCVADLEQHKRFFTLGLLYQSQGQHFNAIQTWIKIVEDESEDPSNTSVFQHIVKTLSNLEHKQIIWKFVDWVLRRDQEAGILIFTKTNAGNHNTFVPEEVFTILNSYPVALTLYLEYLVNESHSKEEKHHTMLITSYVKRILRSLADDHNNESSTEEMRHKLQQLLWQSSFYNADQIYDQIASSSLHVEQAISLGKNGKHKKALQVLVNEEKDQQAAECYCWRTSAGRDKKFTQTIFLTLLQIYLESSHHVIAAVDLLNKNPESFDLSSVLMVLPESWSLKVVLRFLCESLRGTVHDKRMRGLEMSLAKVETLRHRHALMAATHEKIQVDRGCVCHSCQKRLTGAEFLRRPTGELTHITCHNDPLFFIRGRHNEPPTYPAYVLSSRCPSSCNPSLGNTGKHPHTLVCTHTLRTI</sequence>
<accession>A0AC58HR03</accession>
<keyword evidence="2" id="KW-0675">Receptor</keyword>